<dbReference type="EMBL" id="BRYB01006417">
    <property type="protein sequence ID" value="GMI57073.1"/>
    <property type="molecule type" value="Genomic_DNA"/>
</dbReference>
<feature type="compositionally biased region" description="Low complexity" evidence="1">
    <location>
        <begin position="125"/>
        <end position="152"/>
    </location>
</feature>
<gene>
    <name evidence="2" type="ORF">TeGR_g11389</name>
</gene>
<dbReference type="Proteomes" id="UP001165060">
    <property type="component" value="Unassembled WGS sequence"/>
</dbReference>
<reference evidence="2 3" key="1">
    <citation type="journal article" date="2023" name="Commun. Biol.">
        <title>Genome analysis of Parmales, the sister group of diatoms, reveals the evolutionary specialization of diatoms from phago-mixotrophs to photoautotrophs.</title>
        <authorList>
            <person name="Ban H."/>
            <person name="Sato S."/>
            <person name="Yoshikawa S."/>
            <person name="Yamada K."/>
            <person name="Nakamura Y."/>
            <person name="Ichinomiya M."/>
            <person name="Sato N."/>
            <person name="Blanc-Mathieu R."/>
            <person name="Endo H."/>
            <person name="Kuwata A."/>
            <person name="Ogata H."/>
        </authorList>
    </citation>
    <scope>NUCLEOTIDE SEQUENCE [LARGE SCALE GENOMIC DNA]</scope>
</reference>
<feature type="compositionally biased region" description="Acidic residues" evidence="1">
    <location>
        <begin position="107"/>
        <end position="117"/>
    </location>
</feature>
<feature type="compositionally biased region" description="Basic and acidic residues" evidence="1">
    <location>
        <begin position="52"/>
        <end position="62"/>
    </location>
</feature>
<protein>
    <submittedName>
        <fullName evidence="2">Uncharacterized protein</fullName>
    </submittedName>
</protein>
<proteinExistence type="predicted"/>
<keyword evidence="3" id="KW-1185">Reference proteome</keyword>
<organism evidence="2 3">
    <name type="scientific">Tetraparma gracilis</name>
    <dbReference type="NCBI Taxonomy" id="2962635"/>
    <lineage>
        <taxon>Eukaryota</taxon>
        <taxon>Sar</taxon>
        <taxon>Stramenopiles</taxon>
        <taxon>Ochrophyta</taxon>
        <taxon>Bolidophyceae</taxon>
        <taxon>Parmales</taxon>
        <taxon>Triparmaceae</taxon>
        <taxon>Tetraparma</taxon>
    </lineage>
</organism>
<accession>A0ABQ6NC94</accession>
<feature type="compositionally biased region" description="Low complexity" evidence="1">
    <location>
        <begin position="175"/>
        <end position="193"/>
    </location>
</feature>
<feature type="region of interest" description="Disordered" evidence="1">
    <location>
        <begin position="37"/>
        <end position="223"/>
    </location>
</feature>
<name>A0ABQ6NC94_9STRA</name>
<feature type="region of interest" description="Disordered" evidence="1">
    <location>
        <begin position="289"/>
        <end position="320"/>
    </location>
</feature>
<evidence type="ECO:0000313" key="2">
    <source>
        <dbReference type="EMBL" id="GMI57073.1"/>
    </source>
</evidence>
<feature type="compositionally biased region" description="Pro residues" evidence="1">
    <location>
        <begin position="207"/>
        <end position="219"/>
    </location>
</feature>
<evidence type="ECO:0000313" key="3">
    <source>
        <dbReference type="Proteomes" id="UP001165060"/>
    </source>
</evidence>
<sequence length="474" mass="49726">MQNLPPRYSLPRGPYASGGIAVAKAGRGGSIVVSRATFDASDPDNTTEETLDGVRHNKKLDGDAGLIETLLLEPPHPPAPPQAAGPESPQAPTPNDDWGYREPFPAVEDEGESDSDESTVPSPVKGAAPRAAARAARPPAAAKRRASGSSAASHKKRAAAPPGDGRASPTNMVLTTPAPRAAHTASSAHSHTPGITPRNMSSHLSTPYPPTPASPPPTPLSQAEIDRRVDVAVADALKQLRREPQLKVVAFPGGLGDSDDEGAGGGVAGGGAVLPETAALGGYAEWRKKERAGGQAPAAADRPRESVAERYGAAGGGDHHEQRRALIARFRNEHESVLLSLSNGAERMRSVKLLTAANATFQTGADVLRRQESNCGFLPNSGSQQQLPPRPPPGGGFEMLKDVVEMRAARNAKIDDLIAEHQNLAHELVGRQRLEAGNLAAHQSRQLGKRVEPVPVDFPFEDAFHQARRKAAGA</sequence>
<feature type="compositionally biased region" description="Acidic residues" evidence="1">
    <location>
        <begin position="41"/>
        <end position="51"/>
    </location>
</feature>
<feature type="compositionally biased region" description="Pro residues" evidence="1">
    <location>
        <begin position="74"/>
        <end position="83"/>
    </location>
</feature>
<evidence type="ECO:0000256" key="1">
    <source>
        <dbReference type="SAM" id="MobiDB-lite"/>
    </source>
</evidence>
<comment type="caution">
    <text evidence="2">The sequence shown here is derived from an EMBL/GenBank/DDBJ whole genome shotgun (WGS) entry which is preliminary data.</text>
</comment>